<protein>
    <recommendedName>
        <fullName evidence="1">RNase H type-1 domain-containing protein</fullName>
    </recommendedName>
</protein>
<feature type="domain" description="RNase H type-1" evidence="1">
    <location>
        <begin position="23"/>
        <end position="152"/>
    </location>
</feature>
<gene>
    <name evidence="2" type="ORF">RDI58_014990</name>
</gene>
<proteinExistence type="predicted"/>
<dbReference type="SUPFAM" id="SSF53098">
    <property type="entry name" value="Ribonuclease H-like"/>
    <property type="match status" value="1"/>
</dbReference>
<dbReference type="InterPro" id="IPR002156">
    <property type="entry name" value="RNaseH_domain"/>
</dbReference>
<dbReference type="InterPro" id="IPR044730">
    <property type="entry name" value="RNase_H-like_dom_plant"/>
</dbReference>
<dbReference type="EMBL" id="JBANQN010000006">
    <property type="protein sequence ID" value="KAK6786465.1"/>
    <property type="molecule type" value="Genomic_DNA"/>
</dbReference>
<dbReference type="GO" id="GO:0003676">
    <property type="term" value="F:nucleic acid binding"/>
    <property type="evidence" value="ECO:0007669"/>
    <property type="project" value="InterPro"/>
</dbReference>
<accession>A0AAN8TG29</accession>
<dbReference type="PANTHER" id="PTHR47723">
    <property type="entry name" value="OS05G0353850 PROTEIN"/>
    <property type="match status" value="1"/>
</dbReference>
<evidence type="ECO:0000259" key="1">
    <source>
        <dbReference type="PROSITE" id="PS50879"/>
    </source>
</evidence>
<evidence type="ECO:0000313" key="2">
    <source>
        <dbReference type="EMBL" id="KAK6786465.1"/>
    </source>
</evidence>
<dbReference type="InterPro" id="IPR036397">
    <property type="entry name" value="RNaseH_sf"/>
</dbReference>
<dbReference type="Proteomes" id="UP001371456">
    <property type="component" value="Unassembled WGS sequence"/>
</dbReference>
<reference evidence="2 3" key="1">
    <citation type="submission" date="2024-02" db="EMBL/GenBank/DDBJ databases">
        <title>de novo genome assembly of Solanum bulbocastanum strain 11H21.</title>
        <authorList>
            <person name="Hosaka A.J."/>
        </authorList>
    </citation>
    <scope>NUCLEOTIDE SEQUENCE [LARGE SCALE GENOMIC DNA]</scope>
    <source>
        <tissue evidence="2">Young leaves</tissue>
    </source>
</reference>
<dbReference type="PROSITE" id="PS50879">
    <property type="entry name" value="RNASE_H_1"/>
    <property type="match status" value="1"/>
</dbReference>
<keyword evidence="3" id="KW-1185">Reference proteome</keyword>
<organism evidence="2 3">
    <name type="scientific">Solanum bulbocastanum</name>
    <name type="common">Wild potato</name>
    <dbReference type="NCBI Taxonomy" id="147425"/>
    <lineage>
        <taxon>Eukaryota</taxon>
        <taxon>Viridiplantae</taxon>
        <taxon>Streptophyta</taxon>
        <taxon>Embryophyta</taxon>
        <taxon>Tracheophyta</taxon>
        <taxon>Spermatophyta</taxon>
        <taxon>Magnoliopsida</taxon>
        <taxon>eudicotyledons</taxon>
        <taxon>Gunneridae</taxon>
        <taxon>Pentapetalae</taxon>
        <taxon>asterids</taxon>
        <taxon>lamiids</taxon>
        <taxon>Solanales</taxon>
        <taxon>Solanaceae</taxon>
        <taxon>Solanoideae</taxon>
        <taxon>Solaneae</taxon>
        <taxon>Solanum</taxon>
    </lineage>
</organism>
<dbReference type="AlphaFoldDB" id="A0AAN8TG29"/>
<name>A0AAN8TG29_SOLBU</name>
<sequence length="183" mass="20624">MCIKVEGATPMLDTKSITWKKPHTNMLKLNADGSCKGNHGEAASGGILRDHNGDMRMSFYSYYGISTNNNAKVNALLKGLQWCVANHLDNVIIETDSMTLVNWIKSTSKGTWTIRSELEQIINLLEKGNYQVKHFYREANCIADIMANIRAKENKEFFFTDATLLPKQVKAAVRIDQDQLPNL</sequence>
<dbReference type="CDD" id="cd06222">
    <property type="entry name" value="RNase_H_like"/>
    <property type="match status" value="1"/>
</dbReference>
<evidence type="ECO:0000313" key="3">
    <source>
        <dbReference type="Proteomes" id="UP001371456"/>
    </source>
</evidence>
<dbReference type="PANTHER" id="PTHR47723:SF19">
    <property type="entry name" value="POLYNUCLEOTIDYL TRANSFERASE, RIBONUCLEASE H-LIKE SUPERFAMILY PROTEIN"/>
    <property type="match status" value="1"/>
</dbReference>
<dbReference type="Pfam" id="PF13456">
    <property type="entry name" value="RVT_3"/>
    <property type="match status" value="1"/>
</dbReference>
<dbReference type="GO" id="GO:0004523">
    <property type="term" value="F:RNA-DNA hybrid ribonuclease activity"/>
    <property type="evidence" value="ECO:0007669"/>
    <property type="project" value="InterPro"/>
</dbReference>
<dbReference type="InterPro" id="IPR053151">
    <property type="entry name" value="RNase_H-like"/>
</dbReference>
<dbReference type="Gene3D" id="3.30.420.10">
    <property type="entry name" value="Ribonuclease H-like superfamily/Ribonuclease H"/>
    <property type="match status" value="1"/>
</dbReference>
<dbReference type="InterPro" id="IPR012337">
    <property type="entry name" value="RNaseH-like_sf"/>
</dbReference>
<comment type="caution">
    <text evidence="2">The sequence shown here is derived from an EMBL/GenBank/DDBJ whole genome shotgun (WGS) entry which is preliminary data.</text>
</comment>